<dbReference type="AlphaFoldDB" id="A0A0C3HIW3"/>
<sequence length="65" mass="7114">MTKCPERSCVLSDDLGSDCACQMGLVIDLELHSAYRSKHVLSGSARSSSGRLSHRILVCRPHMVL</sequence>
<dbReference type="HOGENOM" id="CLU_2850290_0_0_1"/>
<evidence type="ECO:0000313" key="1">
    <source>
        <dbReference type="EMBL" id="KIN08126.1"/>
    </source>
</evidence>
<proteinExistence type="predicted"/>
<protein>
    <submittedName>
        <fullName evidence="1">Uncharacterized protein</fullName>
    </submittedName>
</protein>
<name>A0A0C3HIW3_OIDMZ</name>
<dbReference type="EMBL" id="KN832870">
    <property type="protein sequence ID" value="KIN08126.1"/>
    <property type="molecule type" value="Genomic_DNA"/>
</dbReference>
<accession>A0A0C3HIW3</accession>
<gene>
    <name evidence="1" type="ORF">OIDMADRAFT_16501</name>
</gene>
<organism evidence="1 2">
    <name type="scientific">Oidiodendron maius (strain Zn)</name>
    <dbReference type="NCBI Taxonomy" id="913774"/>
    <lineage>
        <taxon>Eukaryota</taxon>
        <taxon>Fungi</taxon>
        <taxon>Dikarya</taxon>
        <taxon>Ascomycota</taxon>
        <taxon>Pezizomycotina</taxon>
        <taxon>Leotiomycetes</taxon>
        <taxon>Leotiomycetes incertae sedis</taxon>
        <taxon>Myxotrichaceae</taxon>
        <taxon>Oidiodendron</taxon>
    </lineage>
</organism>
<reference evidence="2" key="2">
    <citation type="submission" date="2015-01" db="EMBL/GenBank/DDBJ databases">
        <title>Evolutionary Origins and Diversification of the Mycorrhizal Mutualists.</title>
        <authorList>
            <consortium name="DOE Joint Genome Institute"/>
            <consortium name="Mycorrhizal Genomics Consortium"/>
            <person name="Kohler A."/>
            <person name="Kuo A."/>
            <person name="Nagy L.G."/>
            <person name="Floudas D."/>
            <person name="Copeland A."/>
            <person name="Barry K.W."/>
            <person name="Cichocki N."/>
            <person name="Veneault-Fourrey C."/>
            <person name="LaButti K."/>
            <person name="Lindquist E.A."/>
            <person name="Lipzen A."/>
            <person name="Lundell T."/>
            <person name="Morin E."/>
            <person name="Murat C."/>
            <person name="Riley R."/>
            <person name="Ohm R."/>
            <person name="Sun H."/>
            <person name="Tunlid A."/>
            <person name="Henrissat B."/>
            <person name="Grigoriev I.V."/>
            <person name="Hibbett D.S."/>
            <person name="Martin F."/>
        </authorList>
    </citation>
    <scope>NUCLEOTIDE SEQUENCE [LARGE SCALE GENOMIC DNA]</scope>
    <source>
        <strain evidence="2">Zn</strain>
    </source>
</reference>
<reference evidence="1 2" key="1">
    <citation type="submission" date="2014-04" db="EMBL/GenBank/DDBJ databases">
        <authorList>
            <consortium name="DOE Joint Genome Institute"/>
            <person name="Kuo A."/>
            <person name="Martino E."/>
            <person name="Perotto S."/>
            <person name="Kohler A."/>
            <person name="Nagy L.G."/>
            <person name="Floudas D."/>
            <person name="Copeland A."/>
            <person name="Barry K.W."/>
            <person name="Cichocki N."/>
            <person name="Veneault-Fourrey C."/>
            <person name="LaButti K."/>
            <person name="Lindquist E.A."/>
            <person name="Lipzen A."/>
            <person name="Lundell T."/>
            <person name="Morin E."/>
            <person name="Murat C."/>
            <person name="Sun H."/>
            <person name="Tunlid A."/>
            <person name="Henrissat B."/>
            <person name="Grigoriev I.V."/>
            <person name="Hibbett D.S."/>
            <person name="Martin F."/>
            <person name="Nordberg H.P."/>
            <person name="Cantor M.N."/>
            <person name="Hua S.X."/>
        </authorList>
    </citation>
    <scope>NUCLEOTIDE SEQUENCE [LARGE SCALE GENOMIC DNA]</scope>
    <source>
        <strain evidence="1 2">Zn</strain>
    </source>
</reference>
<dbReference type="Proteomes" id="UP000054321">
    <property type="component" value="Unassembled WGS sequence"/>
</dbReference>
<keyword evidence="2" id="KW-1185">Reference proteome</keyword>
<dbReference type="InParanoid" id="A0A0C3HIW3"/>
<evidence type="ECO:0000313" key="2">
    <source>
        <dbReference type="Proteomes" id="UP000054321"/>
    </source>
</evidence>